<dbReference type="AlphaFoldDB" id="A0A344LI36"/>
<dbReference type="RefSeq" id="WP_113696768.1">
    <property type="nucleotide sequence ID" value="NZ_CP015163.1"/>
</dbReference>
<keyword evidence="4" id="KW-0274">FAD</keyword>
<keyword evidence="5" id="KW-0560">Oxidoreductase</keyword>
<dbReference type="InterPro" id="IPR050432">
    <property type="entry name" value="FAD-linked_Oxidoreductases_BP"/>
</dbReference>
<dbReference type="InterPro" id="IPR036318">
    <property type="entry name" value="FAD-bd_PCMH-like_sf"/>
</dbReference>
<evidence type="ECO:0000259" key="6">
    <source>
        <dbReference type="PROSITE" id="PS51387"/>
    </source>
</evidence>
<dbReference type="GO" id="GO:0019139">
    <property type="term" value="F:cytokinin dehydrogenase activity"/>
    <property type="evidence" value="ECO:0007669"/>
    <property type="project" value="InterPro"/>
</dbReference>
<sequence>MQPGQPGDHGSGPIIAWLSVPDGEVDRTDCALAAAAQDFGHLVHSRPAAVVRPASLADVSAAITFATEHGLPVSARGAGHSPFGQEQAEGGIVLDVRSLPPIREVDGTEAIVDAGARWREVLDLTLPLGLTPPVLTDYLELTVGGTLVVGGIGGAAPHHGTQTDNVTELEVVTGTGEVRTCRPGDDLFDAVRGGLGLCGVITRVKLRLVPAPPTARRWKLYYRSLPAFLADQRTVVRDGRFDYVEGQLILDEGDWTHMLEAVTYSTASLDDLRFDRMEVEDTTYFDFLNRMEEGEAALRAEGSWFHPHPWLNVFLPDEVAGGVVAETLAKTRREDLGGSGLVMLYPVRASALHTPLLRVPDGTLVWLFSLLRTGKPADPMENARLTELNLQLYRQAKALGGTVYPSNALPMSPADWAEQFGPAWESLEQARRQYDPHRIFGAGQGLR</sequence>
<dbReference type="PROSITE" id="PS51387">
    <property type="entry name" value="FAD_PCMH"/>
    <property type="match status" value="1"/>
</dbReference>
<evidence type="ECO:0000256" key="2">
    <source>
        <dbReference type="ARBA" id="ARBA00005466"/>
    </source>
</evidence>
<name>A0A344LI36_9PSEU</name>
<dbReference type="Proteomes" id="UP000250434">
    <property type="component" value="Chromosome"/>
</dbReference>
<dbReference type="InterPro" id="IPR006094">
    <property type="entry name" value="Oxid_FAD_bind_N"/>
</dbReference>
<evidence type="ECO:0000313" key="7">
    <source>
        <dbReference type="EMBL" id="AXB47710.1"/>
    </source>
</evidence>
<evidence type="ECO:0000313" key="8">
    <source>
        <dbReference type="Proteomes" id="UP000250434"/>
    </source>
</evidence>
<dbReference type="SUPFAM" id="SSF55103">
    <property type="entry name" value="FAD-linked oxidases, C-terminal domain"/>
    <property type="match status" value="1"/>
</dbReference>
<dbReference type="KEGG" id="aab:A4R43_39025"/>
<dbReference type="Pfam" id="PF01565">
    <property type="entry name" value="FAD_binding_4"/>
    <property type="match status" value="1"/>
</dbReference>
<comment type="cofactor">
    <cofactor evidence="1">
        <name>FAD</name>
        <dbReference type="ChEBI" id="CHEBI:57692"/>
    </cofactor>
</comment>
<reference evidence="7 8" key="1">
    <citation type="submission" date="2016-04" db="EMBL/GenBank/DDBJ databases">
        <title>Complete genome sequence and analysis of deep-sea sediment isolate, Amycolatopsis sp. WP1.</title>
        <authorList>
            <person name="Wang H."/>
            <person name="Chen S."/>
            <person name="Wu Q."/>
        </authorList>
    </citation>
    <scope>NUCLEOTIDE SEQUENCE [LARGE SCALE GENOMIC DNA]</scope>
    <source>
        <strain evidence="7 8">WP1</strain>
    </source>
</reference>
<accession>A0A344LI36</accession>
<dbReference type="SUPFAM" id="SSF56176">
    <property type="entry name" value="FAD-binding/transporter-associated domain-like"/>
    <property type="match status" value="1"/>
</dbReference>
<dbReference type="InterPro" id="IPR016164">
    <property type="entry name" value="FAD-linked_Oxase-like_C"/>
</dbReference>
<dbReference type="InterPro" id="IPR015345">
    <property type="entry name" value="Cytokinin_DH_FAD/cytokin-bd"/>
</dbReference>
<organism evidence="7 8">
    <name type="scientific">Amycolatopsis albispora</name>
    <dbReference type="NCBI Taxonomy" id="1804986"/>
    <lineage>
        <taxon>Bacteria</taxon>
        <taxon>Bacillati</taxon>
        <taxon>Actinomycetota</taxon>
        <taxon>Actinomycetes</taxon>
        <taxon>Pseudonocardiales</taxon>
        <taxon>Pseudonocardiaceae</taxon>
        <taxon>Amycolatopsis</taxon>
    </lineage>
</organism>
<keyword evidence="8" id="KW-1185">Reference proteome</keyword>
<dbReference type="GO" id="GO:0009690">
    <property type="term" value="P:cytokinin metabolic process"/>
    <property type="evidence" value="ECO:0007669"/>
    <property type="project" value="InterPro"/>
</dbReference>
<dbReference type="Gene3D" id="3.30.465.10">
    <property type="match status" value="1"/>
</dbReference>
<dbReference type="PANTHER" id="PTHR13878:SF53">
    <property type="entry name" value="CYTOKININ DEHYDROGENASE 6"/>
    <property type="match status" value="1"/>
</dbReference>
<dbReference type="OrthoDB" id="6278354at2"/>
<dbReference type="InterPro" id="IPR016166">
    <property type="entry name" value="FAD-bd_PCMH"/>
</dbReference>
<evidence type="ECO:0000256" key="5">
    <source>
        <dbReference type="ARBA" id="ARBA00023002"/>
    </source>
</evidence>
<evidence type="ECO:0000256" key="4">
    <source>
        <dbReference type="ARBA" id="ARBA00022827"/>
    </source>
</evidence>
<dbReference type="InterPro" id="IPR016167">
    <property type="entry name" value="FAD-bd_PCMH_sub1"/>
</dbReference>
<dbReference type="Gene3D" id="3.30.43.10">
    <property type="entry name" value="Uridine Diphospho-n-acetylenolpyruvylglucosamine Reductase, domain 2"/>
    <property type="match status" value="2"/>
</dbReference>
<dbReference type="InterPro" id="IPR016169">
    <property type="entry name" value="FAD-bd_PCMH_sub2"/>
</dbReference>
<dbReference type="EMBL" id="CP015163">
    <property type="protein sequence ID" value="AXB47710.1"/>
    <property type="molecule type" value="Genomic_DNA"/>
</dbReference>
<dbReference type="InterPro" id="IPR016170">
    <property type="entry name" value="Cytok_DH_C_sf"/>
</dbReference>
<keyword evidence="3" id="KW-0285">Flavoprotein</keyword>
<dbReference type="Gene3D" id="3.40.462.10">
    <property type="entry name" value="FAD-linked oxidases, C-terminal domain"/>
    <property type="match status" value="1"/>
</dbReference>
<proteinExistence type="inferred from homology"/>
<dbReference type="GO" id="GO:0071949">
    <property type="term" value="F:FAD binding"/>
    <property type="evidence" value="ECO:0007669"/>
    <property type="project" value="InterPro"/>
</dbReference>
<protein>
    <submittedName>
        <fullName evidence="7">Dehydrogenase</fullName>
    </submittedName>
</protein>
<dbReference type="PANTHER" id="PTHR13878">
    <property type="entry name" value="GULONOLACTONE OXIDASE"/>
    <property type="match status" value="1"/>
</dbReference>
<comment type="similarity">
    <text evidence="2">Belongs to the oxygen-dependent FAD-linked oxidoreductase family.</text>
</comment>
<evidence type="ECO:0000256" key="3">
    <source>
        <dbReference type="ARBA" id="ARBA00022630"/>
    </source>
</evidence>
<evidence type="ECO:0000256" key="1">
    <source>
        <dbReference type="ARBA" id="ARBA00001974"/>
    </source>
</evidence>
<feature type="domain" description="FAD-binding PCMH-type" evidence="6">
    <location>
        <begin position="43"/>
        <end position="211"/>
    </location>
</feature>
<dbReference type="Pfam" id="PF09265">
    <property type="entry name" value="Cytokin-bind"/>
    <property type="match status" value="1"/>
</dbReference>
<gene>
    <name evidence="7" type="ORF">A4R43_39025</name>
</gene>